<feature type="compositionally biased region" description="Polar residues" evidence="1">
    <location>
        <begin position="215"/>
        <end position="232"/>
    </location>
</feature>
<feature type="compositionally biased region" description="Polar residues" evidence="1">
    <location>
        <begin position="253"/>
        <end position="267"/>
    </location>
</feature>
<name>A0A8J1L7Z3_XENLA</name>
<dbReference type="KEGG" id="xla:121395653"/>
<feature type="compositionally biased region" description="Basic and acidic residues" evidence="1">
    <location>
        <begin position="336"/>
        <end position="362"/>
    </location>
</feature>
<evidence type="ECO:0000313" key="3">
    <source>
        <dbReference type="RefSeq" id="XP_041425658.1"/>
    </source>
</evidence>
<feature type="region of interest" description="Disordered" evidence="1">
    <location>
        <begin position="215"/>
        <end position="236"/>
    </location>
</feature>
<feature type="compositionally biased region" description="Basic and acidic residues" evidence="1">
    <location>
        <begin position="450"/>
        <end position="466"/>
    </location>
</feature>
<organism evidence="2 3">
    <name type="scientific">Xenopus laevis</name>
    <name type="common">African clawed frog</name>
    <dbReference type="NCBI Taxonomy" id="8355"/>
    <lineage>
        <taxon>Eukaryota</taxon>
        <taxon>Metazoa</taxon>
        <taxon>Chordata</taxon>
        <taxon>Craniata</taxon>
        <taxon>Vertebrata</taxon>
        <taxon>Euteleostomi</taxon>
        <taxon>Amphibia</taxon>
        <taxon>Batrachia</taxon>
        <taxon>Anura</taxon>
        <taxon>Pipoidea</taxon>
        <taxon>Pipidae</taxon>
        <taxon>Xenopodinae</taxon>
        <taxon>Xenopus</taxon>
        <taxon>Xenopus</taxon>
    </lineage>
</organism>
<dbReference type="OrthoDB" id="9906256at2759"/>
<dbReference type="AlphaFoldDB" id="A0A8J1L7Z3"/>
<dbReference type="Proteomes" id="UP000186698">
    <property type="component" value="Chromosome 7L"/>
</dbReference>
<accession>A0A8J1L7Z3</accession>
<feature type="compositionally biased region" description="Acidic residues" evidence="1">
    <location>
        <begin position="484"/>
        <end position="498"/>
    </location>
</feature>
<dbReference type="GeneID" id="121395653"/>
<feature type="compositionally biased region" description="Polar residues" evidence="1">
    <location>
        <begin position="385"/>
        <end position="401"/>
    </location>
</feature>
<evidence type="ECO:0000313" key="2">
    <source>
        <dbReference type="Proteomes" id="UP000186698"/>
    </source>
</evidence>
<feature type="compositionally biased region" description="Polar residues" evidence="1">
    <location>
        <begin position="468"/>
        <end position="483"/>
    </location>
</feature>
<reference evidence="3" key="1">
    <citation type="submission" date="2025-08" db="UniProtKB">
        <authorList>
            <consortium name="RefSeq"/>
        </authorList>
    </citation>
    <scope>IDENTIFICATION</scope>
    <source>
        <strain evidence="3">J_2021</strain>
        <tissue evidence="3">Erythrocytes</tissue>
    </source>
</reference>
<feature type="compositionally biased region" description="Polar residues" evidence="1">
    <location>
        <begin position="65"/>
        <end position="79"/>
    </location>
</feature>
<feature type="region of interest" description="Disordered" evidence="1">
    <location>
        <begin position="1"/>
        <end position="86"/>
    </location>
</feature>
<proteinExistence type="predicted"/>
<evidence type="ECO:0000256" key="1">
    <source>
        <dbReference type="SAM" id="MobiDB-lite"/>
    </source>
</evidence>
<gene>
    <name evidence="3" type="primary">LOC121395653</name>
</gene>
<feature type="compositionally biased region" description="Basic and acidic residues" evidence="1">
    <location>
        <begin position="510"/>
        <end position="522"/>
    </location>
</feature>
<feature type="compositionally biased region" description="Basic and acidic residues" evidence="1">
    <location>
        <begin position="310"/>
        <end position="326"/>
    </location>
</feature>
<feature type="compositionally biased region" description="Basic and acidic residues" evidence="1">
    <location>
        <begin position="12"/>
        <end position="27"/>
    </location>
</feature>
<keyword evidence="2" id="KW-1185">Reference proteome</keyword>
<protein>
    <submittedName>
        <fullName evidence="3">Uncharacterized protein LOC121395653</fullName>
    </submittedName>
</protein>
<dbReference type="RefSeq" id="XP_041425658.1">
    <property type="nucleotide sequence ID" value="XM_041569724.1"/>
</dbReference>
<sequence>MESNAAGNPRSRQAEGDRASTSHDALSRDTASTDTNTNPPAEGSKPAEKKPHNLPTRSSSSSSSHQKPSHSLVQSTHSTGAVDVHPSVFGRTGSSISAMTVPIRLDALSYLLNNAIIGAYRMLPQNPYYGGSCLPSTCPYQTGYSPCMNQSRCFTSCSNLSGSCQPGYMPCLNQEGNQPYPPYPSCFMQASSSGKVGLNNSSFVNCSAQSGITWNPNGTSSGQSNNSHQQPEVHNIGKSNDRFFNLANYSGQSNINANRSEGNSWNKRPSDRFSDSANDTPEGERQTFPPQKSFGRFGDKQEGDGWPGRQQREFGRGGGRGRDDFGMRSWQNTSRNQDRESRFGDRKDFTHRRDQDSPERFQGRGQNFKRGRWSNSRETGGETRASWQQRTENRVNDTSPWSDIATKEKQSSLFGETKQTDKDEDWETEYPEEKPHSKSSDQNSANVDTVMEHSVTEEWEIKHESPEATESSENVTSVSASLTNEEEPSSSKEMEEENGGTTIKIMRGSSKVEEDADAKSEQIEVEIATGQDHLPSDSLSSTSVHPEEKKPFVLETPGSNPGASGTDIYTLLVSVPDEDNKEIVLEFIDATNG</sequence>
<feature type="region of interest" description="Disordered" evidence="1">
    <location>
        <begin position="253"/>
        <end position="563"/>
    </location>
</feature>
<feature type="compositionally biased region" description="Polar residues" evidence="1">
    <location>
        <begin position="29"/>
        <end position="39"/>
    </location>
</feature>